<gene>
    <name evidence="2" type="ORF">HMPREF9080_00021</name>
</gene>
<name>G9ZB99_9GAMM</name>
<protein>
    <submittedName>
        <fullName evidence="2">Uncharacterized protein</fullName>
    </submittedName>
</protein>
<proteinExistence type="predicted"/>
<accession>G9ZB99</accession>
<evidence type="ECO:0000256" key="1">
    <source>
        <dbReference type="SAM" id="MobiDB-lite"/>
    </source>
</evidence>
<comment type="caution">
    <text evidence="2">The sequence shown here is derived from an EMBL/GenBank/DDBJ whole genome shotgun (WGS) entry which is preliminary data.</text>
</comment>
<reference evidence="2 3" key="1">
    <citation type="submission" date="2011-08" db="EMBL/GenBank/DDBJ databases">
        <authorList>
            <person name="Weinstock G."/>
            <person name="Sodergren E."/>
            <person name="Clifton S."/>
            <person name="Fulton L."/>
            <person name="Fulton B."/>
            <person name="Courtney L."/>
            <person name="Fronick C."/>
            <person name="Harrison M."/>
            <person name="Strong C."/>
            <person name="Farmer C."/>
            <person name="Delahaunty K."/>
            <person name="Markovic C."/>
            <person name="Hall O."/>
            <person name="Minx P."/>
            <person name="Tomlinson C."/>
            <person name="Mitreva M."/>
            <person name="Hou S."/>
            <person name="Chen J."/>
            <person name="Wollam A."/>
            <person name="Pepin K.H."/>
            <person name="Johnson M."/>
            <person name="Bhonagiri V."/>
            <person name="Zhang X."/>
            <person name="Suruliraj S."/>
            <person name="Warren W."/>
            <person name="Chinwalla A."/>
            <person name="Mardis E.R."/>
            <person name="Wilson R.K."/>
        </authorList>
    </citation>
    <scope>NUCLEOTIDE SEQUENCE [LARGE SCALE GENOMIC DNA]</scope>
    <source>
        <strain evidence="2 3">F0432</strain>
    </source>
</reference>
<organism evidence="2 3">
    <name type="scientific">Cardiobacterium valvarum F0432</name>
    <dbReference type="NCBI Taxonomy" id="797473"/>
    <lineage>
        <taxon>Bacteria</taxon>
        <taxon>Pseudomonadati</taxon>
        <taxon>Pseudomonadota</taxon>
        <taxon>Gammaproteobacteria</taxon>
        <taxon>Cardiobacteriales</taxon>
        <taxon>Cardiobacteriaceae</taxon>
        <taxon>Cardiobacterium</taxon>
    </lineage>
</organism>
<dbReference type="AlphaFoldDB" id="G9ZB99"/>
<dbReference type="STRING" id="797473.HMPREF9080_00021"/>
<dbReference type="HOGENOM" id="CLU_2552069_0_0_6"/>
<dbReference type="EMBL" id="AGCM01000002">
    <property type="protein sequence ID" value="EHM56173.1"/>
    <property type="molecule type" value="Genomic_DNA"/>
</dbReference>
<feature type="region of interest" description="Disordered" evidence="1">
    <location>
        <begin position="56"/>
        <end position="82"/>
    </location>
</feature>
<sequence length="82" mass="8680">MADFFRCGENPPLGVVLTKTQKAGCACSVGRGPPYASPVFTPHGGCSGSTTVRRQKENVETLPATSPAPKSSIYAAWRRPKT</sequence>
<evidence type="ECO:0000313" key="2">
    <source>
        <dbReference type="EMBL" id="EHM56173.1"/>
    </source>
</evidence>
<dbReference type="Proteomes" id="UP000004750">
    <property type="component" value="Unassembled WGS sequence"/>
</dbReference>
<evidence type="ECO:0000313" key="3">
    <source>
        <dbReference type="Proteomes" id="UP000004750"/>
    </source>
</evidence>